<organism evidence="7 8">
    <name type="scientific">Lactococcus taiwanensis</name>
    <dbReference type="NCBI Taxonomy" id="1151742"/>
    <lineage>
        <taxon>Bacteria</taxon>
        <taxon>Bacillati</taxon>
        <taxon>Bacillota</taxon>
        <taxon>Bacilli</taxon>
        <taxon>Lactobacillales</taxon>
        <taxon>Streptococcaceae</taxon>
        <taxon>Lactococcus</taxon>
    </lineage>
</organism>
<dbReference type="RefSeq" id="WP_205871688.1">
    <property type="nucleotide sequence ID" value="NZ_CP070872.1"/>
</dbReference>
<name>A0AA45KFB8_9LACT</name>
<dbReference type="Proteomes" id="UP000663608">
    <property type="component" value="Chromosome"/>
</dbReference>
<evidence type="ECO:0000256" key="1">
    <source>
        <dbReference type="ARBA" id="ARBA00005591"/>
    </source>
</evidence>
<feature type="domain" description="Peptide methionine sulphoxide reductase MsrA" evidence="6">
    <location>
        <begin position="6"/>
        <end position="156"/>
    </location>
</feature>
<dbReference type="InterPro" id="IPR036509">
    <property type="entry name" value="Met_Sox_Rdtase_MsrA_sf"/>
</dbReference>
<accession>A0AA45KFB8</accession>
<dbReference type="Gene3D" id="3.30.1060.10">
    <property type="entry name" value="Peptide methionine sulphoxide reductase MsrA"/>
    <property type="match status" value="1"/>
</dbReference>
<dbReference type="HAMAP" id="MF_01401">
    <property type="entry name" value="MsrA"/>
    <property type="match status" value="1"/>
</dbReference>
<keyword evidence="2 5" id="KW-0560">Oxidoreductase</keyword>
<dbReference type="Pfam" id="PF01625">
    <property type="entry name" value="PMSR"/>
    <property type="match status" value="1"/>
</dbReference>
<feature type="active site" evidence="5">
    <location>
        <position position="12"/>
    </location>
</feature>
<keyword evidence="8" id="KW-1185">Reference proteome</keyword>
<evidence type="ECO:0000313" key="8">
    <source>
        <dbReference type="Proteomes" id="UP000663608"/>
    </source>
</evidence>
<sequence length="182" mass="21214">MSTERAIFAGGCFWCMVEPFETRPGIIAVTSGYTGGNVEHPTYDEVISKATGHTEAVEILFDNSIITYNELLEIYWTLIDPTDADGQFYDRGANYRPVIFVDGREQRLAAQTSKQSLEQSGEWDKPIVVPIEEAKTFWPAEEYHQQFYKKDPKRYQAMHNARERYLALQRFKRKFNFSRKKH</sequence>
<dbReference type="InterPro" id="IPR002569">
    <property type="entry name" value="Met_Sox_Rdtase_MsrA_dom"/>
</dbReference>
<dbReference type="KEGG" id="lti:JW886_07035"/>
<comment type="similarity">
    <text evidence="1 5">Belongs to the MsrA Met sulfoxide reductase family.</text>
</comment>
<dbReference type="EMBL" id="CP070872">
    <property type="protein sequence ID" value="QSE76219.1"/>
    <property type="molecule type" value="Genomic_DNA"/>
</dbReference>
<evidence type="ECO:0000313" key="7">
    <source>
        <dbReference type="EMBL" id="QSE76219.1"/>
    </source>
</evidence>
<reference evidence="7 8" key="1">
    <citation type="submission" date="2021-02" db="EMBL/GenBank/DDBJ databases">
        <title>Complete genome sequence of Lactococcus lactis strain K_LL004.</title>
        <authorList>
            <person name="Kim H.B."/>
        </authorList>
    </citation>
    <scope>NUCLEOTIDE SEQUENCE [LARGE SCALE GENOMIC DNA]</scope>
    <source>
        <strain evidence="7 8">K_LL004</strain>
    </source>
</reference>
<evidence type="ECO:0000259" key="6">
    <source>
        <dbReference type="Pfam" id="PF01625"/>
    </source>
</evidence>
<dbReference type="NCBIfam" id="TIGR00401">
    <property type="entry name" value="msrA"/>
    <property type="match status" value="1"/>
</dbReference>
<evidence type="ECO:0000256" key="5">
    <source>
        <dbReference type="HAMAP-Rule" id="MF_01401"/>
    </source>
</evidence>
<evidence type="ECO:0000256" key="2">
    <source>
        <dbReference type="ARBA" id="ARBA00023002"/>
    </source>
</evidence>
<comment type="catalytic activity">
    <reaction evidence="3 5">
        <text>L-methionyl-[protein] + [thioredoxin]-disulfide + H2O = L-methionyl-(S)-S-oxide-[protein] + [thioredoxin]-dithiol</text>
        <dbReference type="Rhea" id="RHEA:14217"/>
        <dbReference type="Rhea" id="RHEA-COMP:10698"/>
        <dbReference type="Rhea" id="RHEA-COMP:10700"/>
        <dbReference type="Rhea" id="RHEA-COMP:12313"/>
        <dbReference type="Rhea" id="RHEA-COMP:12315"/>
        <dbReference type="ChEBI" id="CHEBI:15377"/>
        <dbReference type="ChEBI" id="CHEBI:16044"/>
        <dbReference type="ChEBI" id="CHEBI:29950"/>
        <dbReference type="ChEBI" id="CHEBI:44120"/>
        <dbReference type="ChEBI" id="CHEBI:50058"/>
        <dbReference type="EC" id="1.8.4.11"/>
    </reaction>
</comment>
<dbReference type="PANTHER" id="PTHR43774:SF1">
    <property type="entry name" value="PEPTIDE METHIONINE SULFOXIDE REDUCTASE MSRA 2"/>
    <property type="match status" value="1"/>
</dbReference>
<evidence type="ECO:0000256" key="4">
    <source>
        <dbReference type="ARBA" id="ARBA00048782"/>
    </source>
</evidence>
<protein>
    <recommendedName>
        <fullName evidence="5">Peptide methionine sulfoxide reductase MsrA</fullName>
        <shortName evidence="5">Protein-methionine-S-oxide reductase</shortName>
        <ecNumber evidence="5">1.8.4.11</ecNumber>
    </recommendedName>
    <alternativeName>
        <fullName evidence="5">Peptide-methionine (S)-S-oxide reductase</fullName>
        <shortName evidence="5">Peptide Met(O) reductase</shortName>
    </alternativeName>
</protein>
<comment type="catalytic activity">
    <reaction evidence="4 5">
        <text>[thioredoxin]-disulfide + L-methionine + H2O = L-methionine (S)-S-oxide + [thioredoxin]-dithiol</text>
        <dbReference type="Rhea" id="RHEA:19993"/>
        <dbReference type="Rhea" id="RHEA-COMP:10698"/>
        <dbReference type="Rhea" id="RHEA-COMP:10700"/>
        <dbReference type="ChEBI" id="CHEBI:15377"/>
        <dbReference type="ChEBI" id="CHEBI:29950"/>
        <dbReference type="ChEBI" id="CHEBI:50058"/>
        <dbReference type="ChEBI" id="CHEBI:57844"/>
        <dbReference type="ChEBI" id="CHEBI:58772"/>
        <dbReference type="EC" id="1.8.4.11"/>
    </reaction>
</comment>
<comment type="function">
    <text evidence="5">Has an important function as a repair enzyme for proteins that have been inactivated by oxidation. Catalyzes the reversible oxidation-reduction of methionine sulfoxide in proteins to methionine.</text>
</comment>
<proteinExistence type="inferred from homology"/>
<dbReference type="SUPFAM" id="SSF55068">
    <property type="entry name" value="Peptide methionine sulfoxide reductase"/>
    <property type="match status" value="1"/>
</dbReference>
<dbReference type="PANTHER" id="PTHR43774">
    <property type="entry name" value="PEPTIDE METHIONINE SULFOXIDE REDUCTASE"/>
    <property type="match status" value="1"/>
</dbReference>
<dbReference type="EC" id="1.8.4.11" evidence="5"/>
<evidence type="ECO:0000256" key="3">
    <source>
        <dbReference type="ARBA" id="ARBA00047806"/>
    </source>
</evidence>
<gene>
    <name evidence="5 7" type="primary">msrA</name>
    <name evidence="7" type="ORF">JW886_07035</name>
</gene>
<dbReference type="AlphaFoldDB" id="A0AA45KFB8"/>
<dbReference type="GO" id="GO:0008113">
    <property type="term" value="F:peptide-methionine (S)-S-oxide reductase activity"/>
    <property type="evidence" value="ECO:0007669"/>
    <property type="project" value="UniProtKB-UniRule"/>
</dbReference>